<feature type="compositionally biased region" description="Basic and acidic residues" evidence="1">
    <location>
        <begin position="78"/>
        <end position="97"/>
    </location>
</feature>
<feature type="region of interest" description="Disordered" evidence="1">
    <location>
        <begin position="71"/>
        <end position="135"/>
    </location>
</feature>
<dbReference type="Pfam" id="PF13191">
    <property type="entry name" value="AAA_16"/>
    <property type="match status" value="1"/>
</dbReference>
<dbReference type="SUPFAM" id="SSF52540">
    <property type="entry name" value="P-loop containing nucleoside triphosphate hydrolases"/>
    <property type="match status" value="1"/>
</dbReference>
<comment type="caution">
    <text evidence="3">The sequence shown here is derived from an EMBL/GenBank/DDBJ whole genome shotgun (WGS) entry which is preliminary data.</text>
</comment>
<dbReference type="SUPFAM" id="SSF48452">
    <property type="entry name" value="TPR-like"/>
    <property type="match status" value="1"/>
</dbReference>
<feature type="region of interest" description="Disordered" evidence="1">
    <location>
        <begin position="1"/>
        <end position="33"/>
    </location>
</feature>
<dbReference type="InterPro" id="IPR041664">
    <property type="entry name" value="AAA_16"/>
</dbReference>
<dbReference type="SUPFAM" id="SSF57701">
    <property type="entry name" value="Zn2/Cys6 DNA-binding domain"/>
    <property type="match status" value="1"/>
</dbReference>
<organism evidence="3 4">
    <name type="scientific">Cyclotella cryptica</name>
    <dbReference type="NCBI Taxonomy" id="29204"/>
    <lineage>
        <taxon>Eukaryota</taxon>
        <taxon>Sar</taxon>
        <taxon>Stramenopiles</taxon>
        <taxon>Ochrophyta</taxon>
        <taxon>Bacillariophyta</taxon>
        <taxon>Coscinodiscophyceae</taxon>
        <taxon>Thalassiosirophycidae</taxon>
        <taxon>Stephanodiscales</taxon>
        <taxon>Stephanodiscaceae</taxon>
        <taxon>Cyclotella</taxon>
    </lineage>
</organism>
<dbReference type="PANTHER" id="PTHR43642:SF1">
    <property type="entry name" value="HYBRID SIGNAL TRANSDUCTION HISTIDINE KINASE G"/>
    <property type="match status" value="1"/>
</dbReference>
<dbReference type="SMART" id="SM00066">
    <property type="entry name" value="GAL4"/>
    <property type="match status" value="1"/>
</dbReference>
<name>A0ABD3QTL8_9STRA</name>
<proteinExistence type="predicted"/>
<dbReference type="Gene3D" id="4.10.240.10">
    <property type="entry name" value="Zn(2)-C6 fungal-type DNA-binding domain"/>
    <property type="match status" value="1"/>
</dbReference>
<dbReference type="Proteomes" id="UP001516023">
    <property type="component" value="Unassembled WGS sequence"/>
</dbReference>
<dbReference type="PANTHER" id="PTHR43642">
    <property type="entry name" value="HYBRID SIGNAL TRANSDUCTION HISTIDINE KINASE G"/>
    <property type="match status" value="1"/>
</dbReference>
<dbReference type="InterPro" id="IPR011990">
    <property type="entry name" value="TPR-like_helical_dom_sf"/>
</dbReference>
<dbReference type="InterPro" id="IPR001138">
    <property type="entry name" value="Zn2Cys6_DnaBD"/>
</dbReference>
<feature type="compositionally biased region" description="Polar residues" evidence="1">
    <location>
        <begin position="12"/>
        <end position="24"/>
    </location>
</feature>
<feature type="compositionally biased region" description="Low complexity" evidence="1">
    <location>
        <begin position="107"/>
        <end position="116"/>
    </location>
</feature>
<evidence type="ECO:0000256" key="1">
    <source>
        <dbReference type="SAM" id="MobiDB-lite"/>
    </source>
</evidence>
<sequence>MSAPLPPPGRDATQTTLTITSSDSPQPPKKTTGACIQCHKSKVKCVYSKVDKHNQKCDRCLRIKKECVPHLSRQGKKTNRDDVAVTEEKKKETKGGVRDAVAPPPVVASAALPASSGRKGMSEGGHTLTHTQTTHEDPARVLIKQASSESYNLFWPRKVSSHSLNDGSSSALPLAFTNDIIRDNSITNHNPSIHTAETLLLAANPANLSVQLQRPLQNAAFSYNNDAAAAAAAATQNIMASSFPHYYGTDQNHDPRASLLLYPGALSHFDRTRPMSIPSSSVFPHRFRPLPNGLTLGGTTDVSSSLSMPLRRWIKGVLDSNGMGMGSRGGSSIPFDYLTSCLHVALALSKQISDAEQVSEEMLRLLPLDSADWAGSVTVKLKPNDRVDARGQDVRNVPSSCASAVFDGTSLQSIPFHRVDSAEIFDTNYFRIPSINNDRIDVHSVGEKRRRIHSLGLLFYELFSGGLVPMSIRAPSAGALDAPLHPGQNQDHEWIPAGFERLDLVRMAKPENGNDDDELYDSRGQNGTATRKKSHKPQASLNSSIETLKGLGLPYPLCDLIYNMLDCINGDLTGDDAYTEMSDVTADLQLMIDKPLLFFHDPDMVTLSSSGLQLKDNLFMRDGEFVSLQHAYERAISGSSEVAIISGGSGTGKSYLASRLGGHITSIGGIFLSVKFNQLKQANPFSAIVSAFNEYCNILMEMSDSEGVKLMASKLRDALGEDAHHLIMLIPKLSEILDCNSTDTSPSIQDCVNGQKKINYLLIRFVEVMSACSNVTLTLFLDDLQWADGFSLSVLQQIMMISNEDKRIFFVGCCRDDEMEDHHSFRNMVGKFIEYGIRMTMIRLDCMDRNSLHRMVSTLLCLSPRLVKGLSDIVYHKTKGNPLFVSRLLLSMNRDGLLNLSLTRRRWVWDKNLVKSIELPNDVASFFSRIISRLSPEVQTALQVLSCFGSAESCELEILEAKLGLEIVKPLEVAVDEGFVSKNDDKYRFAHDQIQEAAYIMVPLKDRCLEHLKYGLCLVEVSVEKASDCLLFTALGQVNLAGPSVVTDAMQSTEIAGHNLAAGKKAIEMSEFSCALRFFKSGILFLKENHWKENYSLSLELFGLAAKCSHVLGDFPCVTAMSEEVDKHVHCLDDKIDNSFVVMSSLANVSKISDAVTLGLSILSQLGYELPTSYSRSETMSLIKRAQKDLSAISDSDLLNYKRMTDKRHIMAMKCLSKLELPTLQVNPQLQPIVNLKMVNMTIEHGICDSSPVGFAYFASVLAKCGEMRDGYRFAKLAKALLDQVGSKETLGDVIFTTTEVLSFFEPLHTVNEYRIQGEAAALASGDVEYACLIRLSYCGTILRTGLDLLSVKDVFAQALRYMKRQNHLTGYYYLLPSNYSILVLLDEAVSETVTEDQLTNRQQVVIFYYQKMFLSLIMNMYDDMRRYGEKFFELRMSSWLLVVSNAGHEFFGGLVSFRIYRETGKTLWLERGKQCKASIQPWAEQGSLWNFEHKVFLLEAEEYYSCHDYSGAQVAYNNAIESASAHKFINDEALACELAGYFYLHIGNTTESLEHLIRAHGKYTQWGASLKVKKVGDFIKEEFGDVPLCQSAGTNSFQDVQDSRKRK</sequence>
<evidence type="ECO:0000259" key="2">
    <source>
        <dbReference type="PROSITE" id="PS00463"/>
    </source>
</evidence>
<gene>
    <name evidence="3" type="ORF">HJC23_014102</name>
</gene>
<dbReference type="CDD" id="cd00067">
    <property type="entry name" value="GAL4"/>
    <property type="match status" value="1"/>
</dbReference>
<reference evidence="3 4" key="1">
    <citation type="journal article" date="2020" name="G3 (Bethesda)">
        <title>Improved Reference Genome for Cyclotella cryptica CCMP332, a Model for Cell Wall Morphogenesis, Salinity Adaptation, and Lipid Production in Diatoms (Bacillariophyta).</title>
        <authorList>
            <person name="Roberts W.R."/>
            <person name="Downey K.M."/>
            <person name="Ruck E.C."/>
            <person name="Traller J.C."/>
            <person name="Alverson A.J."/>
        </authorList>
    </citation>
    <scope>NUCLEOTIDE SEQUENCE [LARGE SCALE GENOMIC DNA]</scope>
    <source>
        <strain evidence="3 4">CCMP332</strain>
    </source>
</reference>
<dbReference type="InterPro" id="IPR053159">
    <property type="entry name" value="Hybrid_Histidine_Kinase"/>
</dbReference>
<evidence type="ECO:0000313" key="4">
    <source>
        <dbReference type="Proteomes" id="UP001516023"/>
    </source>
</evidence>
<feature type="domain" description="Zn(2)-C6 fungal-type" evidence="2">
    <location>
        <begin position="34"/>
        <end position="67"/>
    </location>
</feature>
<protein>
    <recommendedName>
        <fullName evidence="2">Zn(2)-C6 fungal-type domain-containing protein</fullName>
    </recommendedName>
</protein>
<dbReference type="PROSITE" id="PS00463">
    <property type="entry name" value="ZN2_CY6_FUNGAL_1"/>
    <property type="match status" value="1"/>
</dbReference>
<feature type="region of interest" description="Disordered" evidence="1">
    <location>
        <begin position="510"/>
        <end position="541"/>
    </location>
</feature>
<dbReference type="Gene3D" id="3.40.50.300">
    <property type="entry name" value="P-loop containing nucleotide triphosphate hydrolases"/>
    <property type="match status" value="1"/>
</dbReference>
<dbReference type="InterPro" id="IPR027417">
    <property type="entry name" value="P-loop_NTPase"/>
</dbReference>
<keyword evidence="4" id="KW-1185">Reference proteome</keyword>
<dbReference type="EMBL" id="JABMIG020000013">
    <property type="protein sequence ID" value="KAL3803554.1"/>
    <property type="molecule type" value="Genomic_DNA"/>
</dbReference>
<dbReference type="InterPro" id="IPR036864">
    <property type="entry name" value="Zn2-C6_fun-type_DNA-bd_sf"/>
</dbReference>
<evidence type="ECO:0000313" key="3">
    <source>
        <dbReference type="EMBL" id="KAL3803554.1"/>
    </source>
</evidence>
<accession>A0ABD3QTL8</accession>